<proteinExistence type="predicted"/>
<reference evidence="1 2" key="1">
    <citation type="submission" date="2018-06" db="EMBL/GenBank/DDBJ databases">
        <authorList>
            <consortium name="Pathogen Informatics"/>
            <person name="Doyle S."/>
        </authorList>
    </citation>
    <scope>NUCLEOTIDE SEQUENCE [LARGE SCALE GENOMIC DNA]</scope>
    <source>
        <strain evidence="1 2">NCTC12360</strain>
    </source>
</reference>
<accession>A0A376H0Z5</accession>
<dbReference type="RefSeq" id="WP_060815459.1">
    <property type="nucleotide sequence ID" value="NZ_JBHULA010000050.1"/>
</dbReference>
<evidence type="ECO:0000313" key="2">
    <source>
        <dbReference type="Proteomes" id="UP000254807"/>
    </source>
</evidence>
<keyword evidence="2" id="KW-1185">Reference proteome</keyword>
<dbReference type="AlphaFoldDB" id="A0A376H0Z5"/>
<dbReference type="Proteomes" id="UP000254807">
    <property type="component" value="Unassembled WGS sequence"/>
</dbReference>
<organism evidence="1 2">
    <name type="scientific">Enterococcus gallinarum</name>
    <dbReference type="NCBI Taxonomy" id="1353"/>
    <lineage>
        <taxon>Bacteria</taxon>
        <taxon>Bacillati</taxon>
        <taxon>Bacillota</taxon>
        <taxon>Bacilli</taxon>
        <taxon>Lactobacillales</taxon>
        <taxon>Enterococcaceae</taxon>
        <taxon>Enterococcus</taxon>
    </lineage>
</organism>
<dbReference type="OrthoDB" id="2893237at2"/>
<sequence>MNKFSLENELSQSIVDGILKGYKEYLDVRRRVQKDLKVSGAYAWVKGNHIDSSVDEACSNYDRVQSSIEKAGYTWEYLQFILEDTQEKYLVIVKNSRGITKTFNGKVDSSKRENYLYEYAGINNPIIDSESLKSVASEKVVQLELSLPELEAINQKIAMKAPEGYNRFYVVTYEFDSQSKMISKIALTLPNQYEMSLVEVADLTPLIEKSIYSISDEELEIVKGDKVPESIYADEDQSFGYGVAAEEQDDTKKEAN</sequence>
<dbReference type="EMBL" id="UFYW01000001">
    <property type="protein sequence ID" value="STD83592.1"/>
    <property type="molecule type" value="Genomic_DNA"/>
</dbReference>
<name>A0A376H0Z5_ENTGA</name>
<evidence type="ECO:0000313" key="1">
    <source>
        <dbReference type="EMBL" id="STD83592.1"/>
    </source>
</evidence>
<gene>
    <name evidence="1" type="ORF">NCTC12360_02059</name>
</gene>
<protein>
    <submittedName>
        <fullName evidence="1">Uncharacterized protein</fullName>
    </submittedName>
</protein>